<accession>A0AAV4N655</accession>
<dbReference type="EMBL" id="BPLR01002880">
    <property type="protein sequence ID" value="GIX78899.1"/>
    <property type="molecule type" value="Genomic_DNA"/>
</dbReference>
<feature type="region of interest" description="Disordered" evidence="1">
    <location>
        <begin position="1"/>
        <end position="23"/>
    </location>
</feature>
<dbReference type="AlphaFoldDB" id="A0AAV4N655"/>
<name>A0AAV4N655_CAEEX</name>
<evidence type="ECO:0000256" key="1">
    <source>
        <dbReference type="SAM" id="MobiDB-lite"/>
    </source>
</evidence>
<dbReference type="Proteomes" id="UP001054945">
    <property type="component" value="Unassembled WGS sequence"/>
</dbReference>
<feature type="compositionally biased region" description="Basic and acidic residues" evidence="1">
    <location>
        <begin position="1"/>
        <end position="12"/>
    </location>
</feature>
<keyword evidence="3" id="KW-1185">Reference proteome</keyword>
<proteinExistence type="predicted"/>
<comment type="caution">
    <text evidence="2">The sequence shown here is derived from an EMBL/GenBank/DDBJ whole genome shotgun (WGS) entry which is preliminary data.</text>
</comment>
<evidence type="ECO:0000313" key="3">
    <source>
        <dbReference type="Proteomes" id="UP001054945"/>
    </source>
</evidence>
<protein>
    <submittedName>
        <fullName evidence="2">Uncharacterized protein</fullName>
    </submittedName>
</protein>
<sequence>MSRLWKKGEDSPKFGAPIPYKSRPSSSCVDDAGFQLPRGILAQFMTTPPTKDLLTNLDMVPKTIFQAETDVRSFGWKINRKKQNYYMQRAWCVYVYCVA</sequence>
<organism evidence="2 3">
    <name type="scientific">Caerostris extrusa</name>
    <name type="common">Bark spider</name>
    <name type="synonym">Caerostris bankana</name>
    <dbReference type="NCBI Taxonomy" id="172846"/>
    <lineage>
        <taxon>Eukaryota</taxon>
        <taxon>Metazoa</taxon>
        <taxon>Ecdysozoa</taxon>
        <taxon>Arthropoda</taxon>
        <taxon>Chelicerata</taxon>
        <taxon>Arachnida</taxon>
        <taxon>Araneae</taxon>
        <taxon>Araneomorphae</taxon>
        <taxon>Entelegynae</taxon>
        <taxon>Araneoidea</taxon>
        <taxon>Araneidae</taxon>
        <taxon>Caerostris</taxon>
    </lineage>
</organism>
<reference evidence="2 3" key="1">
    <citation type="submission" date="2021-06" db="EMBL/GenBank/DDBJ databases">
        <title>Caerostris extrusa draft genome.</title>
        <authorList>
            <person name="Kono N."/>
            <person name="Arakawa K."/>
        </authorList>
    </citation>
    <scope>NUCLEOTIDE SEQUENCE [LARGE SCALE GENOMIC DNA]</scope>
</reference>
<gene>
    <name evidence="2" type="ORF">CEXT_513361</name>
</gene>
<evidence type="ECO:0000313" key="2">
    <source>
        <dbReference type="EMBL" id="GIX78899.1"/>
    </source>
</evidence>